<dbReference type="InterPro" id="IPR011761">
    <property type="entry name" value="ATP-grasp"/>
</dbReference>
<dbReference type="AlphaFoldDB" id="A0A4Q0SZL5"/>
<reference evidence="7" key="2">
    <citation type="submission" date="2019-02" db="EMBL/GenBank/DDBJ databases">
        <title>Granulicella sibirica sp. nov., a psychrotolerant acidobacterium isolated from an organic soil layer in forested tundra, West Siberia.</title>
        <authorList>
            <person name="Oshkin I.Y."/>
            <person name="Kulichevskaya I.S."/>
            <person name="Rijpstra W.I.C."/>
            <person name="Sinninghe Damste J.S."/>
            <person name="Rakitin A.L."/>
            <person name="Ravin N.V."/>
            <person name="Dedysh S.N."/>
        </authorList>
    </citation>
    <scope>NUCLEOTIDE SEQUENCE [LARGE SCALE GENOMIC DNA]</scope>
    <source>
        <strain evidence="7">AF10</strain>
    </source>
</reference>
<keyword evidence="2 4" id="KW-0547">Nucleotide-binding</keyword>
<organism evidence="6 7">
    <name type="scientific">Granulicella sibirica</name>
    <dbReference type="NCBI Taxonomy" id="2479048"/>
    <lineage>
        <taxon>Bacteria</taxon>
        <taxon>Pseudomonadati</taxon>
        <taxon>Acidobacteriota</taxon>
        <taxon>Terriglobia</taxon>
        <taxon>Terriglobales</taxon>
        <taxon>Acidobacteriaceae</taxon>
        <taxon>Granulicella</taxon>
    </lineage>
</organism>
<evidence type="ECO:0000256" key="2">
    <source>
        <dbReference type="ARBA" id="ARBA00022741"/>
    </source>
</evidence>
<keyword evidence="7" id="KW-1185">Reference proteome</keyword>
<dbReference type="SUPFAM" id="SSF56059">
    <property type="entry name" value="Glutathione synthetase ATP-binding domain-like"/>
    <property type="match status" value="1"/>
</dbReference>
<feature type="domain" description="ATP-grasp" evidence="5">
    <location>
        <begin position="87"/>
        <end position="281"/>
    </location>
</feature>
<evidence type="ECO:0000256" key="4">
    <source>
        <dbReference type="PROSITE-ProRule" id="PRU00409"/>
    </source>
</evidence>
<accession>A0A4Q0SZL5</accession>
<dbReference type="RefSeq" id="WP_241654240.1">
    <property type="nucleotide sequence ID" value="NZ_RDSM01000001.1"/>
</dbReference>
<name>A0A4Q0SZL5_9BACT</name>
<gene>
    <name evidence="6" type="ORF">GRAN_0063</name>
</gene>
<evidence type="ECO:0000313" key="6">
    <source>
        <dbReference type="EMBL" id="RXH56753.1"/>
    </source>
</evidence>
<dbReference type="InterPro" id="IPR052032">
    <property type="entry name" value="ATP-dep_AA_Ligase"/>
</dbReference>
<dbReference type="GO" id="GO:0046872">
    <property type="term" value="F:metal ion binding"/>
    <property type="evidence" value="ECO:0007669"/>
    <property type="project" value="InterPro"/>
</dbReference>
<dbReference type="GO" id="GO:0005524">
    <property type="term" value="F:ATP binding"/>
    <property type="evidence" value="ECO:0007669"/>
    <property type="project" value="UniProtKB-UniRule"/>
</dbReference>
<dbReference type="PROSITE" id="PS50975">
    <property type="entry name" value="ATP_GRASP"/>
    <property type="match status" value="1"/>
</dbReference>
<keyword evidence="3 4" id="KW-0067">ATP-binding</keyword>
<dbReference type="GO" id="GO:0016874">
    <property type="term" value="F:ligase activity"/>
    <property type="evidence" value="ECO:0007669"/>
    <property type="project" value="UniProtKB-KW"/>
</dbReference>
<evidence type="ECO:0000313" key="7">
    <source>
        <dbReference type="Proteomes" id="UP000289437"/>
    </source>
</evidence>
<evidence type="ECO:0000256" key="3">
    <source>
        <dbReference type="ARBA" id="ARBA00022840"/>
    </source>
</evidence>
<protein>
    <submittedName>
        <fullName evidence="6">ATP-dependent carboxylate-amine ligase domain protein, ATP-grasp</fullName>
    </submittedName>
</protein>
<dbReference type="Proteomes" id="UP000289437">
    <property type="component" value="Unassembled WGS sequence"/>
</dbReference>
<dbReference type="PANTHER" id="PTHR43585">
    <property type="entry name" value="FUMIPYRROLE BIOSYNTHESIS PROTEIN C"/>
    <property type="match status" value="1"/>
</dbReference>
<evidence type="ECO:0000259" key="5">
    <source>
        <dbReference type="PROSITE" id="PS50975"/>
    </source>
</evidence>
<comment type="caution">
    <text evidence="6">The sequence shown here is derived from an EMBL/GenBank/DDBJ whole genome shotgun (WGS) entry which is preliminary data.</text>
</comment>
<reference evidence="6 7" key="1">
    <citation type="submission" date="2018-11" db="EMBL/GenBank/DDBJ databases">
        <authorList>
            <person name="Mardanov A.V."/>
            <person name="Ravin N.V."/>
            <person name="Dedysh S.N."/>
        </authorList>
    </citation>
    <scope>NUCLEOTIDE SEQUENCE [LARGE SCALE GENOMIC DNA]</scope>
    <source>
        <strain evidence="6 7">AF10</strain>
    </source>
</reference>
<sequence length="370" mass="41250">MLLTVDKLRDADWPRSSLTELFTMPEGRAPLEILATVMGIVRQHRIDRVVALDEFDLEAAALIREHMRLPGMGESATRFFRDKLAMRTRARESGVPVPAFTGVFFHHACYEFMMANPGPWLLKPRTSASAIGIKKIEDPSQLWPALEELGDLQSHYVLETFLPGEVYHVEGVTWKGELLAATPFKYGAPPMQTMHQGGIFSTRALSPSSPDYDAILAVHRDVLAALGMVSGVTHTEFIRSHADGRFYFLETAARVGGAYIADVVEFAKGINPWVEWARIEASLAKETEYVLPLLGRAFAGSVICLARQQDPDTSSFTDEEIVLRLHKHHHAGLILRSDSAERVEALVNDYTNRFVDQFLAIEPVPEKPTA</sequence>
<dbReference type="EMBL" id="RDSM01000001">
    <property type="protein sequence ID" value="RXH56753.1"/>
    <property type="molecule type" value="Genomic_DNA"/>
</dbReference>
<proteinExistence type="predicted"/>
<dbReference type="Gene3D" id="3.30.470.20">
    <property type="entry name" value="ATP-grasp fold, B domain"/>
    <property type="match status" value="1"/>
</dbReference>
<evidence type="ECO:0000256" key="1">
    <source>
        <dbReference type="ARBA" id="ARBA00022598"/>
    </source>
</evidence>
<keyword evidence="1 6" id="KW-0436">Ligase</keyword>
<dbReference type="Gene3D" id="3.40.50.20">
    <property type="match status" value="1"/>
</dbReference>
<dbReference type="PANTHER" id="PTHR43585:SF2">
    <property type="entry name" value="ATP-GRASP ENZYME FSQD"/>
    <property type="match status" value="1"/>
</dbReference>